<evidence type="ECO:0000313" key="5">
    <source>
        <dbReference type="EMBL" id="SOD61202.1"/>
    </source>
</evidence>
<organism evidence="5 6">
    <name type="scientific">Candidatus Pantoea floridensis</name>
    <dbReference type="NCBI Taxonomy" id="1938870"/>
    <lineage>
        <taxon>Bacteria</taxon>
        <taxon>Pseudomonadati</taxon>
        <taxon>Pseudomonadota</taxon>
        <taxon>Gammaproteobacteria</taxon>
        <taxon>Enterobacterales</taxon>
        <taxon>Erwiniaceae</taxon>
        <taxon>Pantoea</taxon>
    </lineage>
</organism>
<dbReference type="GO" id="GO:0006260">
    <property type="term" value="P:DNA replication"/>
    <property type="evidence" value="ECO:0007669"/>
    <property type="project" value="UniProtKB-KW"/>
</dbReference>
<comment type="similarity">
    <text evidence="2">Belongs to the IncFII RepA family.</text>
</comment>
<sequence length="311" mass="36031">MNDQILIGLNGPTLKNDGRHRGDHSVACKCSNPEWFAPQSYRPLPGEFGHAMRRLVLKDKATGQLRLRQRLSRNPYFVRLRHAAGRDRDFRPERRALIDALIPLLIQRADMATWVVTMNVGCLAAELSPKDGNGDVIPATRVEPSRLSRLLPELERFGLIELPDLEWDPVEEYWMPRHIVLTDRFWQLCGVNMDKLYVQRNQRLEAEAEGIIEPGTHDSVRAARQRWYENMRMATLLKRREKAVREKRRKKLGKLPLDERRGAMASWLIRTLPNHELMNTDAEGFDRLVWQCLNQLELGLGYEPAPPDVVH</sequence>
<dbReference type="Proteomes" id="UP000219271">
    <property type="component" value="Unassembled WGS sequence"/>
</dbReference>
<comment type="function">
    <text evidence="1">This protein is essential for plasmid replication; it is involved in copy control functions.</text>
</comment>
<name>A0A286DR96_9GAMM</name>
<dbReference type="EMBL" id="OCMY01000003">
    <property type="protein sequence ID" value="SOD61202.1"/>
    <property type="molecule type" value="Genomic_DNA"/>
</dbReference>
<evidence type="ECO:0000256" key="3">
    <source>
        <dbReference type="ARBA" id="ARBA00022689"/>
    </source>
</evidence>
<keyword evidence="6" id="KW-1185">Reference proteome</keyword>
<dbReference type="AlphaFoldDB" id="A0A286DR96"/>
<keyword evidence="4" id="KW-0235">DNA replication</keyword>
<gene>
    <name evidence="5" type="ORF">SAMN06273570_5021</name>
</gene>
<evidence type="ECO:0000313" key="6">
    <source>
        <dbReference type="Proteomes" id="UP000219271"/>
    </source>
</evidence>
<protein>
    <submittedName>
        <fullName evidence="5">IncFII RepA protein family protein</fullName>
    </submittedName>
</protein>
<evidence type="ECO:0000256" key="2">
    <source>
        <dbReference type="ARBA" id="ARBA00008256"/>
    </source>
</evidence>
<accession>A0A286DR96</accession>
<dbReference type="NCBIfam" id="NF040977">
    <property type="entry name" value="RepA_IncFII_LM"/>
    <property type="match status" value="1"/>
</dbReference>
<dbReference type="OrthoDB" id="6481003at2"/>
<dbReference type="GO" id="GO:0006276">
    <property type="term" value="P:plasmid maintenance"/>
    <property type="evidence" value="ECO:0007669"/>
    <property type="project" value="UniProtKB-KW"/>
</dbReference>
<dbReference type="InterPro" id="IPR003446">
    <property type="entry name" value="Plasmid_replication_init_RepA"/>
</dbReference>
<dbReference type="Pfam" id="PF02387">
    <property type="entry name" value="IncFII_repA"/>
    <property type="match status" value="1"/>
</dbReference>
<evidence type="ECO:0000256" key="1">
    <source>
        <dbReference type="ARBA" id="ARBA00002740"/>
    </source>
</evidence>
<dbReference type="RefSeq" id="WP_097098435.1">
    <property type="nucleotide sequence ID" value="NZ_OCMY01000003.1"/>
</dbReference>
<keyword evidence="3" id="KW-0615">Plasmid copy control</keyword>
<proteinExistence type="inferred from homology"/>
<evidence type="ECO:0000256" key="4">
    <source>
        <dbReference type="ARBA" id="ARBA00022705"/>
    </source>
</evidence>
<reference evidence="6" key="1">
    <citation type="submission" date="2017-09" db="EMBL/GenBank/DDBJ databases">
        <authorList>
            <person name="Varghese N."/>
            <person name="Submissions S."/>
        </authorList>
    </citation>
    <scope>NUCLEOTIDE SEQUENCE [LARGE SCALE GENOMIC DNA]</scope>
    <source>
        <strain evidence="6">JKS000234</strain>
    </source>
</reference>